<gene>
    <name evidence="1" type="ORF">Tci_893376</name>
</gene>
<reference evidence="1" key="1">
    <citation type="journal article" date="2019" name="Sci. Rep.">
        <title>Draft genome of Tanacetum cinerariifolium, the natural source of mosquito coil.</title>
        <authorList>
            <person name="Yamashiro T."/>
            <person name="Shiraishi A."/>
            <person name="Satake H."/>
            <person name="Nakayama K."/>
        </authorList>
    </citation>
    <scope>NUCLEOTIDE SEQUENCE</scope>
</reference>
<feature type="non-terminal residue" evidence="1">
    <location>
        <position position="167"/>
    </location>
</feature>
<proteinExistence type="predicted"/>
<feature type="non-terminal residue" evidence="1">
    <location>
        <position position="1"/>
    </location>
</feature>
<comment type="caution">
    <text evidence="1">The sequence shown here is derived from an EMBL/GenBank/DDBJ whole genome shotgun (WGS) entry which is preliminary data.</text>
</comment>
<evidence type="ECO:0000313" key="1">
    <source>
        <dbReference type="EMBL" id="GFD21407.1"/>
    </source>
</evidence>
<protein>
    <submittedName>
        <fullName evidence="1">Uncharacterized protein</fullName>
    </submittedName>
</protein>
<sequence length="167" mass="18368">GAAFHVHGDRARKVDQRSLLRPAQLPVAVVVGQHGAGAQALLEVVATLAGDLRGRLLQRQLHFRQRRDRDVRADTDVDQRHAMTVFGNQVVGRHLIAVPDHTRNDGLGLAVIHALVDDDVARQHHFHEARIVAQFLKPVNDELVDVAVIVGQQNPRLNMTPVTAGVM</sequence>
<dbReference type="EMBL" id="BKCJ011329499">
    <property type="protein sequence ID" value="GFD21407.1"/>
    <property type="molecule type" value="Genomic_DNA"/>
</dbReference>
<dbReference type="AlphaFoldDB" id="A0A699UG18"/>
<organism evidence="1">
    <name type="scientific">Tanacetum cinerariifolium</name>
    <name type="common">Dalmatian daisy</name>
    <name type="synonym">Chrysanthemum cinerariifolium</name>
    <dbReference type="NCBI Taxonomy" id="118510"/>
    <lineage>
        <taxon>Eukaryota</taxon>
        <taxon>Viridiplantae</taxon>
        <taxon>Streptophyta</taxon>
        <taxon>Embryophyta</taxon>
        <taxon>Tracheophyta</taxon>
        <taxon>Spermatophyta</taxon>
        <taxon>Magnoliopsida</taxon>
        <taxon>eudicotyledons</taxon>
        <taxon>Gunneridae</taxon>
        <taxon>Pentapetalae</taxon>
        <taxon>asterids</taxon>
        <taxon>campanulids</taxon>
        <taxon>Asterales</taxon>
        <taxon>Asteraceae</taxon>
        <taxon>Asteroideae</taxon>
        <taxon>Anthemideae</taxon>
        <taxon>Anthemidinae</taxon>
        <taxon>Tanacetum</taxon>
    </lineage>
</organism>
<name>A0A699UG18_TANCI</name>
<accession>A0A699UG18</accession>